<evidence type="ECO:0000256" key="2">
    <source>
        <dbReference type="SAM" id="SignalP"/>
    </source>
</evidence>
<name>A0A1E7EJF3_9STRA</name>
<keyword evidence="1" id="KW-0812">Transmembrane</keyword>
<evidence type="ECO:0000313" key="3">
    <source>
        <dbReference type="EMBL" id="OEU06015.1"/>
    </source>
</evidence>
<dbReference type="Gene3D" id="1.20.1070.10">
    <property type="entry name" value="Rhodopsin 7-helix transmembrane proteins"/>
    <property type="match status" value="1"/>
</dbReference>
<feature type="transmembrane region" description="Helical" evidence="1">
    <location>
        <begin position="267"/>
        <end position="290"/>
    </location>
</feature>
<sequence>MKVSFFVAAFNFVTVLVVVATTNPAVKSNKKLPSLSTPFQHPFDRRILDEDIDGCDESKCVSTGLSWEYFNNSFTCYAEVGDYALYHSANMMCADGYQPEIVENEPIVYSDFYPGDPYYYFTCCPPKPQSDAKISRHCSNTTLSIGFDNNMICEDNNRPYPRRMKNSTYLSEYDDSVESYICCDSIANQPTNFLNDIECVPYQNKNYEKIPLDIYNNEYGNIYPIYCADPEIGFQYFNENGNCCKTEQRKFVFKNDNLFKATLYPQIFLSAIAVIVCTILIVSLLIPLWLHLKIQSASAKGSTNRTTNRKLRQSAASSTYSSYNLYLVYLAFPDFILNMYLLGMYGSYANQKYNPNFNGLVIRSIPLRDEFNEYGNAFEAAFVVACSTANLYLNCVVSYEILILLRHSDHFVTHTPPSLSRVTLQAVGVYSFSVIVFFIHYFVGRQSFKAEMQSYLTSSDNDLNNDLKKQARLSLANLGWSLFVTYAFPIGCFFYIWMTIKCNGFMPSVTEKTKQLVWFFLRIVFVFCLIWLPGMGFVVTGCYFSAYQQSVLTQVGLLFCGIQPIVSACMAMTKDDIRKYTVKLLRPYTLIATLEFVDCGRTRRR</sequence>
<keyword evidence="4" id="KW-1185">Reference proteome</keyword>
<feature type="transmembrane region" description="Helical" evidence="1">
    <location>
        <begin position="326"/>
        <end position="348"/>
    </location>
</feature>
<feature type="transmembrane region" description="Helical" evidence="1">
    <location>
        <begin position="478"/>
        <end position="498"/>
    </location>
</feature>
<gene>
    <name evidence="3" type="ORF">FRACYDRAFT_256861</name>
</gene>
<keyword evidence="1" id="KW-0472">Membrane</keyword>
<feature type="transmembrane region" description="Helical" evidence="1">
    <location>
        <begin position="422"/>
        <end position="443"/>
    </location>
</feature>
<keyword evidence="2" id="KW-0732">Signal</keyword>
<dbReference type="AlphaFoldDB" id="A0A1E7EJF3"/>
<feature type="signal peptide" evidence="2">
    <location>
        <begin position="1"/>
        <end position="20"/>
    </location>
</feature>
<evidence type="ECO:0000256" key="1">
    <source>
        <dbReference type="SAM" id="Phobius"/>
    </source>
</evidence>
<feature type="transmembrane region" description="Helical" evidence="1">
    <location>
        <begin position="519"/>
        <end position="546"/>
    </location>
</feature>
<dbReference type="Proteomes" id="UP000095751">
    <property type="component" value="Unassembled WGS sequence"/>
</dbReference>
<feature type="transmembrane region" description="Helical" evidence="1">
    <location>
        <begin position="552"/>
        <end position="573"/>
    </location>
</feature>
<dbReference type="InParanoid" id="A0A1E7EJF3"/>
<keyword evidence="1" id="KW-1133">Transmembrane helix</keyword>
<evidence type="ECO:0000313" key="4">
    <source>
        <dbReference type="Proteomes" id="UP000095751"/>
    </source>
</evidence>
<dbReference type="EMBL" id="KV784434">
    <property type="protein sequence ID" value="OEU06015.1"/>
    <property type="molecule type" value="Genomic_DNA"/>
</dbReference>
<reference evidence="3 4" key="1">
    <citation type="submission" date="2016-09" db="EMBL/GenBank/DDBJ databases">
        <title>Extensive genetic diversity and differential bi-allelic expression allows diatom success in the polar Southern Ocean.</title>
        <authorList>
            <consortium name="DOE Joint Genome Institute"/>
            <person name="Mock T."/>
            <person name="Otillar R.P."/>
            <person name="Strauss J."/>
            <person name="Dupont C."/>
            <person name="Frickenhaus S."/>
            <person name="Maumus F."/>
            <person name="Mcmullan M."/>
            <person name="Sanges R."/>
            <person name="Schmutz J."/>
            <person name="Toseland A."/>
            <person name="Valas R."/>
            <person name="Veluchamy A."/>
            <person name="Ward B.J."/>
            <person name="Allen A."/>
            <person name="Barry K."/>
            <person name="Falciatore A."/>
            <person name="Ferrante M."/>
            <person name="Fortunato A.E."/>
            <person name="Gloeckner G."/>
            <person name="Gruber A."/>
            <person name="Hipkin R."/>
            <person name="Janech M."/>
            <person name="Kroth P."/>
            <person name="Leese F."/>
            <person name="Lindquist E."/>
            <person name="Lyon B.R."/>
            <person name="Martin J."/>
            <person name="Mayer C."/>
            <person name="Parker M."/>
            <person name="Quesneville H."/>
            <person name="Raymond J."/>
            <person name="Uhlig C."/>
            <person name="Valentin K.U."/>
            <person name="Worden A.Z."/>
            <person name="Armbrust E.V."/>
            <person name="Bowler C."/>
            <person name="Green B."/>
            <person name="Moulton V."/>
            <person name="Van Oosterhout C."/>
            <person name="Grigoriev I."/>
        </authorList>
    </citation>
    <scope>NUCLEOTIDE SEQUENCE [LARGE SCALE GENOMIC DNA]</scope>
    <source>
        <strain evidence="3 4">CCMP1102</strain>
    </source>
</reference>
<dbReference type="KEGG" id="fcy:FRACYDRAFT_256861"/>
<proteinExistence type="predicted"/>
<organism evidence="3 4">
    <name type="scientific">Fragilariopsis cylindrus CCMP1102</name>
    <dbReference type="NCBI Taxonomy" id="635003"/>
    <lineage>
        <taxon>Eukaryota</taxon>
        <taxon>Sar</taxon>
        <taxon>Stramenopiles</taxon>
        <taxon>Ochrophyta</taxon>
        <taxon>Bacillariophyta</taxon>
        <taxon>Bacillariophyceae</taxon>
        <taxon>Bacillariophycidae</taxon>
        <taxon>Bacillariales</taxon>
        <taxon>Bacillariaceae</taxon>
        <taxon>Fragilariopsis</taxon>
    </lineage>
</organism>
<protein>
    <recommendedName>
        <fullName evidence="5">G-protein coupled receptors family 2 profile 2 domain-containing protein</fullName>
    </recommendedName>
</protein>
<accession>A0A1E7EJF3</accession>
<dbReference type="OrthoDB" id="48325at2759"/>
<dbReference type="SUPFAM" id="SSF81321">
    <property type="entry name" value="Family A G protein-coupled receptor-like"/>
    <property type="match status" value="1"/>
</dbReference>
<feature type="transmembrane region" description="Helical" evidence="1">
    <location>
        <begin position="380"/>
        <end position="402"/>
    </location>
</feature>
<evidence type="ECO:0008006" key="5">
    <source>
        <dbReference type="Google" id="ProtNLM"/>
    </source>
</evidence>
<feature type="chain" id="PRO_5009191908" description="G-protein coupled receptors family 2 profile 2 domain-containing protein" evidence="2">
    <location>
        <begin position="21"/>
        <end position="605"/>
    </location>
</feature>